<name>A0A0G2HN31_9SYNE</name>
<organism evidence="1 2">
    <name type="scientific">Candidatus Synechococcus spongiarum SP3</name>
    <dbReference type="NCBI Taxonomy" id="1604020"/>
    <lineage>
        <taxon>Bacteria</taxon>
        <taxon>Bacillati</taxon>
        <taxon>Cyanobacteriota</taxon>
        <taxon>Cyanophyceae</taxon>
        <taxon>Synechococcales</taxon>
        <taxon>Synechococcaceae</taxon>
        <taxon>Synechococcus</taxon>
    </lineage>
</organism>
<sequence length="68" mass="7921">MVQLKYRGVDYDTAQRSDLSDQPVEHVYRGIHFNKAPRHEADVLSDRSVRVSYRGAVYETRIAEALKR</sequence>
<dbReference type="InterPro" id="IPR025458">
    <property type="entry name" value="DUF4278"/>
</dbReference>
<proteinExistence type="predicted"/>
<dbReference type="EMBL" id="JXQG01000001">
    <property type="protein sequence ID" value="KKZ13458.1"/>
    <property type="molecule type" value="Genomic_DNA"/>
</dbReference>
<gene>
    <name evidence="1" type="ORF">TE42_00320</name>
</gene>
<dbReference type="PATRIC" id="fig|1604020.3.peg.258"/>
<dbReference type="AlphaFoldDB" id="A0A0G2HN31"/>
<evidence type="ECO:0000313" key="2">
    <source>
        <dbReference type="Proteomes" id="UP000035067"/>
    </source>
</evidence>
<dbReference type="Pfam" id="PF14105">
    <property type="entry name" value="DUF4278"/>
    <property type="match status" value="1"/>
</dbReference>
<comment type="caution">
    <text evidence="1">The sequence shown here is derived from an EMBL/GenBank/DDBJ whole genome shotgun (WGS) entry which is preliminary data.</text>
</comment>
<evidence type="ECO:0000313" key="1">
    <source>
        <dbReference type="EMBL" id="KKZ13458.1"/>
    </source>
</evidence>
<dbReference type="Proteomes" id="UP000035067">
    <property type="component" value="Unassembled WGS sequence"/>
</dbReference>
<accession>A0A0G2HN31</accession>
<evidence type="ECO:0008006" key="3">
    <source>
        <dbReference type="Google" id="ProtNLM"/>
    </source>
</evidence>
<protein>
    <recommendedName>
        <fullName evidence="3">DUF4278 domain-containing protein</fullName>
    </recommendedName>
</protein>
<reference evidence="1 2" key="1">
    <citation type="submission" date="2015-01" db="EMBL/GenBank/DDBJ databases">
        <title>Lifestyle Evolution in Cyanobacterial Symbionts of Sponges.</title>
        <authorList>
            <person name="Burgsdorf I."/>
            <person name="Slaby B.M."/>
            <person name="Handley K.M."/>
            <person name="Haber M."/>
            <person name="Blom J."/>
            <person name="Marshall C.W."/>
            <person name="Gilbert J.A."/>
            <person name="Hentschel U."/>
            <person name="Steindler L."/>
        </authorList>
    </citation>
    <scope>NUCLEOTIDE SEQUENCE [LARGE SCALE GENOMIC DNA]</scope>
    <source>
        <strain evidence="1">SP3</strain>
    </source>
</reference>